<sequence>MIYRIMGFLILVETVMLLCSVGVSLFFEEDDLNAFAITLVITLLVGVGLLIAGRGADNQFGKRDSIIIVSISWIVVSLFGMLPFYLSGYIPNITNAFFETISGFTSTGSTILDDIERLPHGLLFWRSMTQWIGGLGIVFFTIALLPIFGVSGLQLFAAEASGLPYDKVFPRISVTAKWVWSIYLGLTGIITALLLLGGMPLFDSICHSFSAAATGGYSTKQASIAYYNSPYIDYVISIFTIISGTNFTLLLLFVNGKFKKFFQDAELKWYLTSILLFTVMITIGLNHTTSLGLEEAFRKAFFQVATLHTSSGFATDDYMAWEPVLWGLLVVIMIIGGCAGSTAGGLKCIRMLILTKISGNEFKRIIHPNAVLPVKVNKQVVSPNIVSGVLAFLFLYMIIIILGTLFMMALGVNVVESLGTVISSIGNMGSGIGLTGPAYSWSYLPDAAKWFLSFLMLIGRLELFTILILFTPGFWEKI</sequence>
<feature type="transmembrane region" description="Helical" evidence="12">
    <location>
        <begin position="385"/>
        <end position="410"/>
    </location>
</feature>
<keyword evidence="6" id="KW-0633">Potassium transport</keyword>
<keyword evidence="5" id="KW-0997">Cell inner membrane</keyword>
<evidence type="ECO:0000256" key="12">
    <source>
        <dbReference type="SAM" id="Phobius"/>
    </source>
</evidence>
<dbReference type="InterPro" id="IPR003445">
    <property type="entry name" value="Cat_transpt"/>
</dbReference>
<dbReference type="PIRSF" id="PIRSF006247">
    <property type="entry name" value="TrkH"/>
    <property type="match status" value="1"/>
</dbReference>
<reference evidence="13" key="1">
    <citation type="submission" date="2019-03" db="EMBL/GenBank/DDBJ databases">
        <title>Single cell metagenomics reveals metabolic interactions within the superorganism composed of flagellate Streblomastix strix and complex community of Bacteroidetes bacteria on its surface.</title>
        <authorList>
            <person name="Treitli S.C."/>
            <person name="Kolisko M."/>
            <person name="Husnik F."/>
            <person name="Keeling P."/>
            <person name="Hampl V."/>
        </authorList>
    </citation>
    <scope>NUCLEOTIDE SEQUENCE</scope>
    <source>
        <strain evidence="13">STM</strain>
    </source>
</reference>
<feature type="transmembrane region" description="Helical" evidence="12">
    <location>
        <begin position="450"/>
        <end position="475"/>
    </location>
</feature>
<dbReference type="PANTHER" id="PTHR32024">
    <property type="entry name" value="TRK SYSTEM POTASSIUM UPTAKE PROTEIN TRKG-RELATED"/>
    <property type="match status" value="1"/>
</dbReference>
<keyword evidence="9 12" id="KW-1133">Transmembrane helix</keyword>
<comment type="subcellular location">
    <subcellularLocation>
        <location evidence="1">Cell inner membrane</location>
        <topology evidence="1">Multi-pass membrane protein</topology>
    </subcellularLocation>
</comment>
<evidence type="ECO:0000256" key="11">
    <source>
        <dbReference type="ARBA" id="ARBA00023136"/>
    </source>
</evidence>
<dbReference type="GO" id="GO:0005886">
    <property type="term" value="C:plasma membrane"/>
    <property type="evidence" value="ECO:0007669"/>
    <property type="project" value="UniProtKB-SubCell"/>
</dbReference>
<keyword evidence="8" id="KW-0630">Potassium</keyword>
<evidence type="ECO:0000256" key="7">
    <source>
        <dbReference type="ARBA" id="ARBA00022692"/>
    </source>
</evidence>
<proteinExistence type="inferred from homology"/>
<evidence type="ECO:0000256" key="2">
    <source>
        <dbReference type="ARBA" id="ARBA00009137"/>
    </source>
</evidence>
<feature type="transmembrane region" description="Helical" evidence="12">
    <location>
        <begin position="234"/>
        <end position="255"/>
    </location>
</feature>
<evidence type="ECO:0000256" key="6">
    <source>
        <dbReference type="ARBA" id="ARBA00022538"/>
    </source>
</evidence>
<feature type="transmembrane region" description="Helical" evidence="12">
    <location>
        <begin position="65"/>
        <end position="86"/>
    </location>
</feature>
<keyword evidence="11 12" id="KW-0472">Membrane</keyword>
<evidence type="ECO:0000256" key="4">
    <source>
        <dbReference type="ARBA" id="ARBA00022475"/>
    </source>
</evidence>
<comment type="caution">
    <text evidence="13">The sequence shown here is derived from an EMBL/GenBank/DDBJ whole genome shotgun (WGS) entry which is preliminary data.</text>
</comment>
<evidence type="ECO:0000256" key="8">
    <source>
        <dbReference type="ARBA" id="ARBA00022958"/>
    </source>
</evidence>
<feature type="transmembrane region" description="Helical" evidence="12">
    <location>
        <begin position="131"/>
        <end position="157"/>
    </location>
</feature>
<evidence type="ECO:0000256" key="3">
    <source>
        <dbReference type="ARBA" id="ARBA00022448"/>
    </source>
</evidence>
<feature type="transmembrane region" description="Helical" evidence="12">
    <location>
        <begin position="178"/>
        <end position="202"/>
    </location>
</feature>
<dbReference type="PANTHER" id="PTHR32024:SF2">
    <property type="entry name" value="TRK SYSTEM POTASSIUM UPTAKE PROTEIN TRKG-RELATED"/>
    <property type="match status" value="1"/>
</dbReference>
<gene>
    <name evidence="13" type="ORF">EZS27_015647</name>
</gene>
<feature type="transmembrane region" description="Helical" evidence="12">
    <location>
        <begin position="267"/>
        <end position="285"/>
    </location>
</feature>
<keyword evidence="3" id="KW-0813">Transport</keyword>
<dbReference type="AlphaFoldDB" id="A0A5J4RT46"/>
<feature type="transmembrane region" description="Helical" evidence="12">
    <location>
        <begin position="7"/>
        <end position="27"/>
    </location>
</feature>
<keyword evidence="4" id="KW-1003">Cell membrane</keyword>
<feature type="transmembrane region" description="Helical" evidence="12">
    <location>
        <begin position="324"/>
        <end position="346"/>
    </location>
</feature>
<dbReference type="Pfam" id="PF02386">
    <property type="entry name" value="TrkH"/>
    <property type="match status" value="1"/>
</dbReference>
<accession>A0A5J4RT46</accession>
<dbReference type="EMBL" id="SNRY01000819">
    <property type="protein sequence ID" value="KAA6336183.1"/>
    <property type="molecule type" value="Genomic_DNA"/>
</dbReference>
<evidence type="ECO:0000256" key="5">
    <source>
        <dbReference type="ARBA" id="ARBA00022519"/>
    </source>
</evidence>
<evidence type="ECO:0000256" key="10">
    <source>
        <dbReference type="ARBA" id="ARBA00023065"/>
    </source>
</evidence>
<evidence type="ECO:0000256" key="1">
    <source>
        <dbReference type="ARBA" id="ARBA00004429"/>
    </source>
</evidence>
<evidence type="ECO:0000313" key="13">
    <source>
        <dbReference type="EMBL" id="KAA6336183.1"/>
    </source>
</evidence>
<keyword evidence="10" id="KW-0406">Ion transport</keyword>
<comment type="similarity">
    <text evidence="2">Belongs to the TrkH potassium transport family.</text>
</comment>
<feature type="transmembrane region" description="Helical" evidence="12">
    <location>
        <begin position="33"/>
        <end position="53"/>
    </location>
</feature>
<name>A0A5J4RT46_9ZZZZ</name>
<dbReference type="GO" id="GO:0015379">
    <property type="term" value="F:potassium:chloride symporter activity"/>
    <property type="evidence" value="ECO:0007669"/>
    <property type="project" value="InterPro"/>
</dbReference>
<dbReference type="InterPro" id="IPR004772">
    <property type="entry name" value="TrkH"/>
</dbReference>
<keyword evidence="7 12" id="KW-0812">Transmembrane</keyword>
<protein>
    <submittedName>
        <fullName evidence="13">Trk system potassium uptake protein TrkH</fullName>
    </submittedName>
</protein>
<evidence type="ECO:0000256" key="9">
    <source>
        <dbReference type="ARBA" id="ARBA00022989"/>
    </source>
</evidence>
<organism evidence="13">
    <name type="scientific">termite gut metagenome</name>
    <dbReference type="NCBI Taxonomy" id="433724"/>
    <lineage>
        <taxon>unclassified sequences</taxon>
        <taxon>metagenomes</taxon>
        <taxon>organismal metagenomes</taxon>
    </lineage>
</organism>